<organism evidence="2 3">
    <name type="scientific">Tolypothrix tenuis PCC 7101</name>
    <dbReference type="NCBI Taxonomy" id="231146"/>
    <lineage>
        <taxon>Bacteria</taxon>
        <taxon>Bacillati</taxon>
        <taxon>Cyanobacteriota</taxon>
        <taxon>Cyanophyceae</taxon>
        <taxon>Nostocales</taxon>
        <taxon>Tolypothrichaceae</taxon>
        <taxon>Tolypothrix</taxon>
    </lineage>
</organism>
<proteinExistence type="predicted"/>
<dbReference type="AlphaFoldDB" id="A0A1Z4N1B2"/>
<evidence type="ECO:0000313" key="2">
    <source>
        <dbReference type="EMBL" id="BAY99503.1"/>
    </source>
</evidence>
<dbReference type="EMBL" id="AP018248">
    <property type="protein sequence ID" value="BAY99503.1"/>
    <property type="molecule type" value="Genomic_DNA"/>
</dbReference>
<feature type="region of interest" description="Disordered" evidence="1">
    <location>
        <begin position="55"/>
        <end position="86"/>
    </location>
</feature>
<dbReference type="Proteomes" id="UP000218785">
    <property type="component" value="Chromosome"/>
</dbReference>
<evidence type="ECO:0000313" key="3">
    <source>
        <dbReference type="Proteomes" id="UP000218785"/>
    </source>
</evidence>
<sequence length="86" mass="8707">MKTLMPDNSIKAKENSKIMQLVELTELSDEELELVVGGTETLIIKVSIAILSESNTGETSLAWSSTGSGGSGGSGGSSGSGGSDGW</sequence>
<accession>A0A1Z4N1B2</accession>
<dbReference type="KEGG" id="ttq:NIES37_34860"/>
<evidence type="ECO:0000256" key="1">
    <source>
        <dbReference type="SAM" id="MobiDB-lite"/>
    </source>
</evidence>
<gene>
    <name evidence="2" type="ORF">NIES37_34860</name>
</gene>
<protein>
    <submittedName>
        <fullName evidence="2">Uncharacterized protein</fullName>
    </submittedName>
</protein>
<keyword evidence="3" id="KW-1185">Reference proteome</keyword>
<reference evidence="2 3" key="1">
    <citation type="submission" date="2017-06" db="EMBL/GenBank/DDBJ databases">
        <title>Genome sequencing of cyanobaciteial culture collection at National Institute for Environmental Studies (NIES).</title>
        <authorList>
            <person name="Hirose Y."/>
            <person name="Shimura Y."/>
            <person name="Fujisawa T."/>
            <person name="Nakamura Y."/>
            <person name="Kawachi M."/>
        </authorList>
    </citation>
    <scope>NUCLEOTIDE SEQUENCE [LARGE SCALE GENOMIC DNA]</scope>
    <source>
        <strain evidence="2 3">NIES-37</strain>
    </source>
</reference>
<feature type="compositionally biased region" description="Gly residues" evidence="1">
    <location>
        <begin position="67"/>
        <end position="86"/>
    </location>
</feature>
<name>A0A1Z4N1B2_9CYAN</name>